<keyword evidence="2" id="KW-0472">Membrane</keyword>
<dbReference type="InterPro" id="IPR025517">
    <property type="entry name" value="DUF4405"/>
</dbReference>
<protein>
    <recommendedName>
        <fullName evidence="3">Flavinylation-associated cytochrome domain-containing protein</fullName>
    </recommendedName>
</protein>
<dbReference type="AlphaFoldDB" id="A0A518DHB4"/>
<sequence length="220" mass="23396">MTRTWLNFCVDALAAVEFAFLASTGLLIHALLPAGSGHWLTLWGLDRHAWGALHFWVAMAMLATVGVHLALHWKWVVCVVGGKPKDHRRLRLGIASALAVAVLLALATPFTATIRSQAPGDVEVADRGAVRADHEAGDAPLLSGRTTLGELQAATGVTPAMLAQELGVNGVLEPSDRIGPLRQHLGMEMTELRAAIERAESLRGGANPEQSEPGDTERGD</sequence>
<keyword evidence="2" id="KW-1133">Transmembrane helix</keyword>
<feature type="domain" description="Flavinylation-associated cytochrome" evidence="3">
    <location>
        <begin position="10"/>
        <end position="73"/>
    </location>
</feature>
<dbReference type="OrthoDB" id="5421399at2"/>
<proteinExistence type="predicted"/>
<name>A0A518DHB4_9BACT</name>
<dbReference type="KEGG" id="pnd:Pla175_42810"/>
<keyword evidence="2" id="KW-0812">Transmembrane</keyword>
<evidence type="ECO:0000256" key="2">
    <source>
        <dbReference type="SAM" id="Phobius"/>
    </source>
</evidence>
<accession>A0A518DHB4</accession>
<gene>
    <name evidence="4" type="ORF">Pla175_42810</name>
</gene>
<evidence type="ECO:0000313" key="4">
    <source>
        <dbReference type="EMBL" id="QDU90868.1"/>
    </source>
</evidence>
<reference evidence="4 5" key="1">
    <citation type="submission" date="2019-02" db="EMBL/GenBank/DDBJ databases">
        <title>Deep-cultivation of Planctomycetes and their phenomic and genomic characterization uncovers novel biology.</title>
        <authorList>
            <person name="Wiegand S."/>
            <person name="Jogler M."/>
            <person name="Boedeker C."/>
            <person name="Pinto D."/>
            <person name="Vollmers J."/>
            <person name="Rivas-Marin E."/>
            <person name="Kohn T."/>
            <person name="Peeters S.H."/>
            <person name="Heuer A."/>
            <person name="Rast P."/>
            <person name="Oberbeckmann S."/>
            <person name="Bunk B."/>
            <person name="Jeske O."/>
            <person name="Meyerdierks A."/>
            <person name="Storesund J.E."/>
            <person name="Kallscheuer N."/>
            <person name="Luecker S."/>
            <person name="Lage O.M."/>
            <person name="Pohl T."/>
            <person name="Merkel B.J."/>
            <person name="Hornburger P."/>
            <person name="Mueller R.-W."/>
            <person name="Bruemmer F."/>
            <person name="Labrenz M."/>
            <person name="Spormann A.M."/>
            <person name="Op den Camp H."/>
            <person name="Overmann J."/>
            <person name="Amann R."/>
            <person name="Jetten M.S.M."/>
            <person name="Mascher T."/>
            <person name="Medema M.H."/>
            <person name="Devos D.P."/>
            <person name="Kaster A.-K."/>
            <person name="Ovreas L."/>
            <person name="Rohde M."/>
            <person name="Galperin M.Y."/>
            <person name="Jogler C."/>
        </authorList>
    </citation>
    <scope>NUCLEOTIDE SEQUENCE [LARGE SCALE GENOMIC DNA]</scope>
    <source>
        <strain evidence="4 5">Pla175</strain>
    </source>
</reference>
<feature type="region of interest" description="Disordered" evidence="1">
    <location>
        <begin position="199"/>
        <end position="220"/>
    </location>
</feature>
<evidence type="ECO:0000313" key="5">
    <source>
        <dbReference type="Proteomes" id="UP000317429"/>
    </source>
</evidence>
<feature type="transmembrane region" description="Helical" evidence="2">
    <location>
        <begin position="52"/>
        <end position="71"/>
    </location>
</feature>
<dbReference type="Proteomes" id="UP000317429">
    <property type="component" value="Chromosome"/>
</dbReference>
<dbReference type="EMBL" id="CP036291">
    <property type="protein sequence ID" value="QDU90868.1"/>
    <property type="molecule type" value="Genomic_DNA"/>
</dbReference>
<feature type="transmembrane region" description="Helical" evidence="2">
    <location>
        <begin position="92"/>
        <end position="112"/>
    </location>
</feature>
<feature type="transmembrane region" description="Helical" evidence="2">
    <location>
        <begin position="12"/>
        <end position="32"/>
    </location>
</feature>
<evidence type="ECO:0000256" key="1">
    <source>
        <dbReference type="SAM" id="MobiDB-lite"/>
    </source>
</evidence>
<evidence type="ECO:0000259" key="3">
    <source>
        <dbReference type="Pfam" id="PF14358"/>
    </source>
</evidence>
<dbReference type="Pfam" id="PF14358">
    <property type="entry name" value="DUF4405"/>
    <property type="match status" value="1"/>
</dbReference>
<organism evidence="4 5">
    <name type="scientific">Pirellulimonas nuda</name>
    <dbReference type="NCBI Taxonomy" id="2528009"/>
    <lineage>
        <taxon>Bacteria</taxon>
        <taxon>Pseudomonadati</taxon>
        <taxon>Planctomycetota</taxon>
        <taxon>Planctomycetia</taxon>
        <taxon>Pirellulales</taxon>
        <taxon>Lacipirellulaceae</taxon>
        <taxon>Pirellulimonas</taxon>
    </lineage>
</organism>
<dbReference type="RefSeq" id="WP_145290206.1">
    <property type="nucleotide sequence ID" value="NZ_CP036291.1"/>
</dbReference>
<keyword evidence="5" id="KW-1185">Reference proteome</keyword>